<evidence type="ECO:0000313" key="9">
    <source>
        <dbReference type="Proteomes" id="UP001519287"/>
    </source>
</evidence>
<evidence type="ECO:0000259" key="6">
    <source>
        <dbReference type="Pfam" id="PF01408"/>
    </source>
</evidence>
<dbReference type="PANTHER" id="PTHR43818">
    <property type="entry name" value="BCDNA.GH03377"/>
    <property type="match status" value="1"/>
</dbReference>
<name>A0ABS4IYT7_9BACL</name>
<feature type="domain" description="Glycosyl hydrolase 109 C-terminal" evidence="7">
    <location>
        <begin position="143"/>
        <end position="307"/>
    </location>
</feature>
<comment type="similarity">
    <text evidence="2">Belongs to the Gfo/Idh/MocA family. Glycosyl hydrolase 109 subfamily.</text>
</comment>
<reference evidence="8 9" key="1">
    <citation type="submission" date="2021-03" db="EMBL/GenBank/DDBJ databases">
        <title>Genomic Encyclopedia of Type Strains, Phase IV (KMG-IV): sequencing the most valuable type-strain genomes for metagenomic binning, comparative biology and taxonomic classification.</title>
        <authorList>
            <person name="Goeker M."/>
        </authorList>
    </citation>
    <scope>NUCLEOTIDE SEQUENCE [LARGE SCALE GENOMIC DNA]</scope>
    <source>
        <strain evidence="8 9">DSM 26048</strain>
    </source>
</reference>
<dbReference type="Pfam" id="PF01408">
    <property type="entry name" value="GFO_IDH_MocA"/>
    <property type="match status" value="1"/>
</dbReference>
<comment type="cofactor">
    <cofactor evidence="1">
        <name>NAD(+)</name>
        <dbReference type="ChEBI" id="CHEBI:57540"/>
    </cofactor>
</comment>
<gene>
    <name evidence="8" type="ORF">J2Z66_004363</name>
</gene>
<comment type="caution">
    <text evidence="8">The sequence shown here is derived from an EMBL/GenBank/DDBJ whole genome shotgun (WGS) entry which is preliminary data.</text>
</comment>
<evidence type="ECO:0000313" key="8">
    <source>
        <dbReference type="EMBL" id="MBP1992750.1"/>
    </source>
</evidence>
<dbReference type="Proteomes" id="UP001519287">
    <property type="component" value="Unassembled WGS sequence"/>
</dbReference>
<evidence type="ECO:0000256" key="5">
    <source>
        <dbReference type="ARBA" id="ARBA00023295"/>
    </source>
</evidence>
<dbReference type="InterPro" id="IPR036291">
    <property type="entry name" value="NAD(P)-bd_dom_sf"/>
</dbReference>
<dbReference type="InterPro" id="IPR049303">
    <property type="entry name" value="Glyco_hydro_109_C"/>
</dbReference>
<protein>
    <recommendedName>
        <fullName evidence="10">Glycosyl hydrolase</fullName>
    </recommendedName>
</protein>
<evidence type="ECO:0000256" key="2">
    <source>
        <dbReference type="ARBA" id="ARBA00009329"/>
    </source>
</evidence>
<dbReference type="InterPro" id="IPR000683">
    <property type="entry name" value="Gfo/Idh/MocA-like_OxRdtase_N"/>
</dbReference>
<organism evidence="8 9">
    <name type="scientific">Paenibacillus eucommiae</name>
    <dbReference type="NCBI Taxonomy" id="1355755"/>
    <lineage>
        <taxon>Bacteria</taxon>
        <taxon>Bacillati</taxon>
        <taxon>Bacillota</taxon>
        <taxon>Bacilli</taxon>
        <taxon>Bacillales</taxon>
        <taxon>Paenibacillaceae</taxon>
        <taxon>Paenibacillus</taxon>
    </lineage>
</organism>
<evidence type="ECO:0000259" key="7">
    <source>
        <dbReference type="Pfam" id="PF21252"/>
    </source>
</evidence>
<dbReference type="PANTHER" id="PTHR43818:SF1">
    <property type="entry name" value="GLYCOSYL HYDROLASE FAMILY 109 PROTEIN"/>
    <property type="match status" value="1"/>
</dbReference>
<evidence type="ECO:0000256" key="3">
    <source>
        <dbReference type="ARBA" id="ARBA00022801"/>
    </source>
</evidence>
<dbReference type="RefSeq" id="WP_209974016.1">
    <property type="nucleotide sequence ID" value="NZ_JAGGLB010000015.1"/>
</dbReference>
<dbReference type="Pfam" id="PF21252">
    <property type="entry name" value="Glyco_hydro_109_C"/>
    <property type="match status" value="1"/>
</dbReference>
<accession>A0ABS4IYT7</accession>
<dbReference type="Gene3D" id="3.30.360.10">
    <property type="entry name" value="Dihydrodipicolinate Reductase, domain 2"/>
    <property type="match status" value="1"/>
</dbReference>
<feature type="domain" description="Gfo/Idh/MocA-like oxidoreductase N-terminal" evidence="6">
    <location>
        <begin position="11"/>
        <end position="131"/>
    </location>
</feature>
<keyword evidence="4" id="KW-0520">NAD</keyword>
<evidence type="ECO:0000256" key="1">
    <source>
        <dbReference type="ARBA" id="ARBA00001911"/>
    </source>
</evidence>
<evidence type="ECO:0000256" key="4">
    <source>
        <dbReference type="ARBA" id="ARBA00023027"/>
    </source>
</evidence>
<keyword evidence="3" id="KW-0378">Hydrolase</keyword>
<dbReference type="Gene3D" id="3.40.50.720">
    <property type="entry name" value="NAD(P)-binding Rossmann-like Domain"/>
    <property type="match status" value="1"/>
</dbReference>
<dbReference type="InterPro" id="IPR050463">
    <property type="entry name" value="Gfo/Idh/MocA_oxidrdct_glycsds"/>
</dbReference>
<keyword evidence="5" id="KW-0326">Glycosidase</keyword>
<evidence type="ECO:0008006" key="10">
    <source>
        <dbReference type="Google" id="ProtNLM"/>
    </source>
</evidence>
<sequence>MLQAKVQRKVRLGVIGLGERGRGLVSNLLSMDDVEVAAVCDSSEDRLQMTMELAEAADRQKPEGYRDYKALLERDDVEGVIISTGWTSHVEIAIAAMKAGKYVGSEVGGAASLDECLELVRTSEATGVPCMLLENCCYGREEMTLFNMVRKGLFGQLVHCQGGYEHDLREEIAKEGENRFIDHYVKRNADTYPTHGLGPVAKYLGINRGNQFLTLSSMASKSRGLKRWMEHNLDKEHPLREREITQGDIVTTMIKCANGETILLVLDTTLPRPYSRNGRVQGTNGIWIENNQSIYIEGKSAHHAWEPFDNYRSEYEHPLWKEFIQDGVQGGHGGMDYLCLRAFVESIQLRIEPPIDVYDMAAWMAVTVLSEQSIALGGHPVSFPDFTKGKWTRRSQAPSSKYSLDQIDETIFADLRSGS</sequence>
<keyword evidence="9" id="KW-1185">Reference proteome</keyword>
<dbReference type="SUPFAM" id="SSF51735">
    <property type="entry name" value="NAD(P)-binding Rossmann-fold domains"/>
    <property type="match status" value="1"/>
</dbReference>
<proteinExistence type="inferred from homology"/>
<dbReference type="EMBL" id="JAGGLB010000015">
    <property type="protein sequence ID" value="MBP1992750.1"/>
    <property type="molecule type" value="Genomic_DNA"/>
</dbReference>